<dbReference type="OrthoDB" id="406156at2759"/>
<evidence type="ECO:0000259" key="4">
    <source>
        <dbReference type="Pfam" id="PF14226"/>
    </source>
</evidence>
<dbReference type="Gene3D" id="2.60.120.330">
    <property type="entry name" value="B-lactam Antibiotic, Isopenicillin N Synthase, Chain"/>
    <property type="match status" value="1"/>
</dbReference>
<dbReference type="EMBL" id="SFCI01000212">
    <property type="protein sequence ID" value="TFY81440.1"/>
    <property type="molecule type" value="Genomic_DNA"/>
</dbReference>
<dbReference type="PANTHER" id="PTHR10209">
    <property type="entry name" value="OXIDOREDUCTASE, 2OG-FE II OXYGENASE FAMILY PROTEIN"/>
    <property type="match status" value="1"/>
</dbReference>
<dbReference type="InterPro" id="IPR027443">
    <property type="entry name" value="IPNS-like_sf"/>
</dbReference>
<dbReference type="GO" id="GO:0046872">
    <property type="term" value="F:metal ion binding"/>
    <property type="evidence" value="ECO:0007669"/>
    <property type="project" value="UniProtKB-KW"/>
</dbReference>
<dbReference type="PANTHER" id="PTHR10209:SF881">
    <property type="entry name" value="FI07970P-RELATED"/>
    <property type="match status" value="1"/>
</dbReference>
<dbReference type="STRING" id="135208.A0A4Z0A4Q6"/>
<name>A0A4Z0A4Q6_9AGAM</name>
<proteinExistence type="predicted"/>
<accession>A0A4Z0A4Q6</accession>
<dbReference type="Proteomes" id="UP000298061">
    <property type="component" value="Unassembled WGS sequence"/>
</dbReference>
<organism evidence="5 6">
    <name type="scientific">Hericium alpestre</name>
    <dbReference type="NCBI Taxonomy" id="135208"/>
    <lineage>
        <taxon>Eukaryota</taxon>
        <taxon>Fungi</taxon>
        <taxon>Dikarya</taxon>
        <taxon>Basidiomycota</taxon>
        <taxon>Agaricomycotina</taxon>
        <taxon>Agaricomycetes</taxon>
        <taxon>Russulales</taxon>
        <taxon>Hericiaceae</taxon>
        <taxon>Hericium</taxon>
    </lineage>
</organism>
<evidence type="ECO:0000256" key="3">
    <source>
        <dbReference type="ARBA" id="ARBA00023004"/>
    </source>
</evidence>
<feature type="domain" description="Non-haem dioxygenase N-terminal" evidence="4">
    <location>
        <begin position="20"/>
        <end position="130"/>
    </location>
</feature>
<dbReference type="Pfam" id="PF14226">
    <property type="entry name" value="DIOX_N"/>
    <property type="match status" value="1"/>
</dbReference>
<comment type="caution">
    <text evidence="5">The sequence shown here is derived from an EMBL/GenBank/DDBJ whole genome shotgun (WGS) entry which is preliminary data.</text>
</comment>
<sequence>MPGIVDPPFPDDVPTVPLVVIDYALLCVGDSQEVDRLWNAATELGFWYLNNHGADELADAMFEMGEATMALPLEEKMQFKPDDAGASFGYKHAGANAVDANGTPDVTEFLNISKDDALAYPAEAHRTYPNTVATRMDAVVRPFVLKSLEVNETILGILNNRLGLPEGALASRHRRELHSCCEARTIRAAPVAAWREEKAMLGAHTDFGSLSFLQNRLGGLQVLPPGADGWKYVKASNTHVRRASSAYAQ</sequence>
<evidence type="ECO:0000313" key="5">
    <source>
        <dbReference type="EMBL" id="TFY81440.1"/>
    </source>
</evidence>
<evidence type="ECO:0000313" key="6">
    <source>
        <dbReference type="Proteomes" id="UP000298061"/>
    </source>
</evidence>
<dbReference type="GO" id="GO:0016491">
    <property type="term" value="F:oxidoreductase activity"/>
    <property type="evidence" value="ECO:0007669"/>
    <property type="project" value="UniProtKB-KW"/>
</dbReference>
<keyword evidence="6" id="KW-1185">Reference proteome</keyword>
<dbReference type="AlphaFoldDB" id="A0A4Z0A4Q6"/>
<protein>
    <recommendedName>
        <fullName evidence="4">Non-haem dioxygenase N-terminal domain-containing protein</fullName>
    </recommendedName>
</protein>
<keyword evidence="1" id="KW-0479">Metal-binding</keyword>
<evidence type="ECO:0000256" key="1">
    <source>
        <dbReference type="ARBA" id="ARBA00022723"/>
    </source>
</evidence>
<gene>
    <name evidence="5" type="ORF">EWM64_g2571</name>
</gene>
<keyword evidence="3" id="KW-0408">Iron</keyword>
<dbReference type="InterPro" id="IPR026992">
    <property type="entry name" value="DIOX_N"/>
</dbReference>
<evidence type="ECO:0000256" key="2">
    <source>
        <dbReference type="ARBA" id="ARBA00023002"/>
    </source>
</evidence>
<keyword evidence="2" id="KW-0560">Oxidoreductase</keyword>
<dbReference type="SUPFAM" id="SSF51197">
    <property type="entry name" value="Clavaminate synthase-like"/>
    <property type="match status" value="1"/>
</dbReference>
<reference evidence="5 6" key="1">
    <citation type="submission" date="2019-02" db="EMBL/GenBank/DDBJ databases">
        <title>Genome sequencing of the rare red list fungi Hericium alpestre (H. flagellum).</title>
        <authorList>
            <person name="Buettner E."/>
            <person name="Kellner H."/>
        </authorList>
    </citation>
    <scope>NUCLEOTIDE SEQUENCE [LARGE SCALE GENOMIC DNA]</scope>
    <source>
        <strain evidence="5 6">DSM 108284</strain>
    </source>
</reference>